<dbReference type="PANTHER" id="PTHR42838:SF2">
    <property type="entry name" value="NITROUS-OXIDE REDUCTASE"/>
    <property type="match status" value="1"/>
</dbReference>
<comment type="subcellular location">
    <subcellularLocation>
        <location evidence="3">Periplasm</location>
    </subcellularLocation>
</comment>
<dbReference type="GO" id="GO:0050304">
    <property type="term" value="F:nitrous-oxide reductase activity"/>
    <property type="evidence" value="ECO:0007669"/>
    <property type="project" value="UniProtKB-EC"/>
</dbReference>
<feature type="domain" description="Cytochrome oxidase subunit II copper A binding" evidence="16">
    <location>
        <begin position="38"/>
        <end position="130"/>
    </location>
</feature>
<keyword evidence="10" id="KW-0479">Metal-binding</keyword>
<dbReference type="RefSeq" id="WP_243304645.1">
    <property type="nucleotide sequence ID" value="NZ_JALGBI010000001.1"/>
</dbReference>
<dbReference type="GO" id="GO:0016020">
    <property type="term" value="C:membrane"/>
    <property type="evidence" value="ECO:0007669"/>
    <property type="project" value="InterPro"/>
</dbReference>
<evidence type="ECO:0000256" key="3">
    <source>
        <dbReference type="ARBA" id="ARBA00004418"/>
    </source>
</evidence>
<dbReference type="Proteomes" id="UP001139447">
    <property type="component" value="Unassembled WGS sequence"/>
</dbReference>
<dbReference type="GO" id="GO:0042597">
    <property type="term" value="C:periplasmic space"/>
    <property type="evidence" value="ECO:0007669"/>
    <property type="project" value="UniProtKB-SubCell"/>
</dbReference>
<evidence type="ECO:0000256" key="8">
    <source>
        <dbReference type="ARBA" id="ARBA00011896"/>
    </source>
</evidence>
<dbReference type="InterPro" id="IPR051403">
    <property type="entry name" value="NosZ/Cyto_c_oxidase_sub2"/>
</dbReference>
<proteinExistence type="inferred from homology"/>
<comment type="caution">
    <text evidence="17">The sequence shown here is derived from an EMBL/GenBank/DDBJ whole genome shotgun (WGS) entry which is preliminary data.</text>
</comment>
<dbReference type="PROSITE" id="PS51318">
    <property type="entry name" value="TAT"/>
    <property type="match status" value="1"/>
</dbReference>
<dbReference type="Gene3D" id="2.60.40.420">
    <property type="entry name" value="Cupredoxins - blue copper proteins"/>
    <property type="match status" value="1"/>
</dbReference>
<organism evidence="17 18">
    <name type="scientific">Variovorax terrae</name>
    <dbReference type="NCBI Taxonomy" id="2923278"/>
    <lineage>
        <taxon>Bacteria</taxon>
        <taxon>Pseudomonadati</taxon>
        <taxon>Pseudomonadota</taxon>
        <taxon>Betaproteobacteria</taxon>
        <taxon>Burkholderiales</taxon>
        <taxon>Comamonadaceae</taxon>
        <taxon>Variovorax</taxon>
    </lineage>
</organism>
<keyword evidence="11" id="KW-0186">Copper</keyword>
<dbReference type="PROSITE" id="PS50857">
    <property type="entry name" value="COX2_CUA"/>
    <property type="match status" value="1"/>
</dbReference>
<evidence type="ECO:0000256" key="6">
    <source>
        <dbReference type="ARBA" id="ARBA00010372"/>
    </source>
</evidence>
<evidence type="ECO:0000256" key="4">
    <source>
        <dbReference type="ARBA" id="ARBA00004779"/>
    </source>
</evidence>
<evidence type="ECO:0000256" key="14">
    <source>
        <dbReference type="ARBA" id="ARBA00049555"/>
    </source>
</evidence>
<comment type="subunit">
    <text evidence="7">Homodimer.</text>
</comment>
<name>A0A9X1VXM8_9BURK</name>
<comment type="catalytic activity">
    <reaction evidence="14">
        <text>N2 + 2 Fe(III)-[cytochrome c] + H2O = nitrous oxide + 2 Fe(II)-[cytochrome c] + 2 H(+)</text>
        <dbReference type="Rhea" id="RHEA:43108"/>
        <dbReference type="Rhea" id="RHEA-COMP:10350"/>
        <dbReference type="Rhea" id="RHEA-COMP:14399"/>
        <dbReference type="ChEBI" id="CHEBI:15377"/>
        <dbReference type="ChEBI" id="CHEBI:15378"/>
        <dbReference type="ChEBI" id="CHEBI:17045"/>
        <dbReference type="ChEBI" id="CHEBI:17997"/>
        <dbReference type="ChEBI" id="CHEBI:29033"/>
        <dbReference type="ChEBI" id="CHEBI:29034"/>
        <dbReference type="EC" id="1.7.2.4"/>
    </reaction>
</comment>
<feature type="chain" id="PRO_5040987326" description="Nitrous-oxide reductase" evidence="15">
    <location>
        <begin position="32"/>
        <end position="130"/>
    </location>
</feature>
<evidence type="ECO:0000256" key="12">
    <source>
        <dbReference type="ARBA" id="ARBA00031077"/>
    </source>
</evidence>
<dbReference type="GO" id="GO:0005507">
    <property type="term" value="F:copper ion binding"/>
    <property type="evidence" value="ECO:0007669"/>
    <property type="project" value="InterPro"/>
</dbReference>
<dbReference type="EMBL" id="JALGBI010000001">
    <property type="protein sequence ID" value="MCJ0762413.1"/>
    <property type="molecule type" value="Genomic_DNA"/>
</dbReference>
<dbReference type="InterPro" id="IPR006311">
    <property type="entry name" value="TAT_signal"/>
</dbReference>
<keyword evidence="18" id="KW-1185">Reference proteome</keyword>
<evidence type="ECO:0000256" key="5">
    <source>
        <dbReference type="ARBA" id="ARBA00006790"/>
    </source>
</evidence>
<evidence type="ECO:0000313" key="17">
    <source>
        <dbReference type="EMBL" id="MCJ0762413.1"/>
    </source>
</evidence>
<dbReference type="PANTHER" id="PTHR42838">
    <property type="entry name" value="CYTOCHROME C OXIDASE SUBUNIT II"/>
    <property type="match status" value="1"/>
</dbReference>
<evidence type="ECO:0000259" key="16">
    <source>
        <dbReference type="PROSITE" id="PS50857"/>
    </source>
</evidence>
<dbReference type="Pfam" id="PF13473">
    <property type="entry name" value="Cupredoxin_1"/>
    <property type="match status" value="1"/>
</dbReference>
<protein>
    <recommendedName>
        <fullName evidence="9">Nitrous-oxide reductase</fullName>
        <ecNumber evidence="8">1.7.2.4</ecNumber>
    </recommendedName>
    <alternativeName>
        <fullName evidence="12">N(2)OR</fullName>
    </alternativeName>
    <alternativeName>
        <fullName evidence="13">N2O reductase</fullName>
    </alternativeName>
</protein>
<evidence type="ECO:0000313" key="18">
    <source>
        <dbReference type="Proteomes" id="UP001139447"/>
    </source>
</evidence>
<comment type="function">
    <text evidence="2">Nitrous-oxide reductase is part of a bacterial respiratory system which is activated under anaerobic conditions in the presence of nitrate or nitrous oxide.</text>
</comment>
<reference evidence="17" key="1">
    <citation type="submission" date="2022-03" db="EMBL/GenBank/DDBJ databases">
        <authorList>
            <person name="Woo C.Y."/>
        </authorList>
    </citation>
    <scope>NUCLEOTIDE SEQUENCE</scope>
    <source>
        <strain evidence="17">CYS-02</strain>
    </source>
</reference>
<dbReference type="SUPFAM" id="SSF49503">
    <property type="entry name" value="Cupredoxins"/>
    <property type="match status" value="1"/>
</dbReference>
<dbReference type="InterPro" id="IPR008972">
    <property type="entry name" value="Cupredoxin"/>
</dbReference>
<evidence type="ECO:0000256" key="11">
    <source>
        <dbReference type="ARBA" id="ARBA00023008"/>
    </source>
</evidence>
<dbReference type="InterPro" id="IPR028096">
    <property type="entry name" value="EfeO_Cupredoxin"/>
</dbReference>
<gene>
    <name evidence="17" type="ORF">MMF98_04235</name>
</gene>
<keyword evidence="15" id="KW-0732">Signal</keyword>
<comment type="pathway">
    <text evidence="4">Nitrogen metabolism; nitrate reduction (denitrification); dinitrogen from nitrate: step 4/4.</text>
</comment>
<dbReference type="InterPro" id="IPR002429">
    <property type="entry name" value="CcO_II-like_C"/>
</dbReference>
<evidence type="ECO:0000256" key="1">
    <source>
        <dbReference type="ARBA" id="ARBA00001913"/>
    </source>
</evidence>
<evidence type="ECO:0000256" key="7">
    <source>
        <dbReference type="ARBA" id="ARBA00011738"/>
    </source>
</evidence>
<dbReference type="GO" id="GO:0004129">
    <property type="term" value="F:cytochrome-c oxidase activity"/>
    <property type="evidence" value="ECO:0007669"/>
    <property type="project" value="InterPro"/>
</dbReference>
<accession>A0A9X1VXM8</accession>
<evidence type="ECO:0000256" key="10">
    <source>
        <dbReference type="ARBA" id="ARBA00022723"/>
    </source>
</evidence>
<dbReference type="AlphaFoldDB" id="A0A9X1VXM8"/>
<comment type="similarity">
    <text evidence="6">Belongs to the NosZ family.</text>
</comment>
<feature type="signal peptide" evidence="15">
    <location>
        <begin position="1"/>
        <end position="31"/>
    </location>
</feature>
<comment type="cofactor">
    <cofactor evidence="1">
        <name>Ca(2+)</name>
        <dbReference type="ChEBI" id="CHEBI:29108"/>
    </cofactor>
</comment>
<sequence length="130" mass="13777">MRPPLAPAAGRRQFCARLAGLAGLAAAGALAGDALAQAPVRVIRISARRFVFTPGTVRLKLGEPVQLELTTEDVPMGFSVPDFKVRQDIVPGTTQTLRLQPDKAGEFVFLCDVFCGSGHETMNGSLVVEA</sequence>
<dbReference type="EC" id="1.7.2.4" evidence="8"/>
<evidence type="ECO:0000256" key="13">
    <source>
        <dbReference type="ARBA" id="ARBA00032847"/>
    </source>
</evidence>
<evidence type="ECO:0000256" key="2">
    <source>
        <dbReference type="ARBA" id="ARBA00003034"/>
    </source>
</evidence>
<comment type="similarity">
    <text evidence="5">In the C-terminal section; belongs to the cytochrome c oxidase subunit 2 family.</text>
</comment>
<evidence type="ECO:0000256" key="9">
    <source>
        <dbReference type="ARBA" id="ARBA00016560"/>
    </source>
</evidence>
<evidence type="ECO:0000256" key="15">
    <source>
        <dbReference type="SAM" id="SignalP"/>
    </source>
</evidence>